<feature type="domain" description="EGF-like" evidence="3">
    <location>
        <begin position="2371"/>
        <end position="2400"/>
    </location>
</feature>
<feature type="domain" description="EGF-like" evidence="3">
    <location>
        <begin position="164"/>
        <end position="203"/>
    </location>
</feature>
<dbReference type="PANTHER" id="PTHR23275:SF100">
    <property type="entry name" value="EGF-LIKE DOMAIN-CONTAINING PROTEIN"/>
    <property type="match status" value="1"/>
</dbReference>
<dbReference type="OrthoDB" id="300641at2759"/>
<dbReference type="VEuPathDB" id="GiardiaDB:DHA2_152915"/>
<feature type="domain" description="EGF-like" evidence="3">
    <location>
        <begin position="1803"/>
        <end position="1838"/>
    </location>
</feature>
<dbReference type="InterPro" id="IPR052798">
    <property type="entry name" value="Giardia_VSA"/>
</dbReference>
<feature type="domain" description="EGF-like" evidence="3">
    <location>
        <begin position="617"/>
        <end position="652"/>
    </location>
</feature>
<evidence type="ECO:0000256" key="2">
    <source>
        <dbReference type="SAM" id="SignalP"/>
    </source>
</evidence>
<dbReference type="SUPFAM" id="SSF57184">
    <property type="entry name" value="Growth factor receptor domain"/>
    <property type="match status" value="13"/>
</dbReference>
<feature type="domain" description="EGF-like" evidence="3">
    <location>
        <begin position="11"/>
        <end position="50"/>
    </location>
</feature>
<dbReference type="SMART" id="SM00261">
    <property type="entry name" value="FU"/>
    <property type="match status" value="19"/>
</dbReference>
<feature type="domain" description="EGF-like" evidence="3">
    <location>
        <begin position="1289"/>
        <end position="1319"/>
    </location>
</feature>
<feature type="domain" description="EGF-like" evidence="3">
    <location>
        <begin position="2401"/>
        <end position="2435"/>
    </location>
</feature>
<evidence type="ECO:0000313" key="4">
    <source>
        <dbReference type="EMBL" id="ESU42763.1"/>
    </source>
</evidence>
<feature type="domain" description="EGF-like" evidence="3">
    <location>
        <begin position="2325"/>
        <end position="2370"/>
    </location>
</feature>
<dbReference type="VEuPathDB" id="GiardiaDB:GL50581_3480"/>
<dbReference type="SMART" id="SM01411">
    <property type="entry name" value="Ephrin_rec_like"/>
    <property type="match status" value="8"/>
</dbReference>
<protein>
    <submittedName>
        <fullName evidence="4">Variant-specific surface protein</fullName>
    </submittedName>
</protein>
<accession>V6TUW7</accession>
<sequence>MLIAIFGLVLSCTHGNRPGDCAVGKCTILEGRYCSECATPGEVPINGICIPYNDSKTVASGCASELDRSLKAFATTCSLCTKMNYFIHEGGCYNILYSPGNLICVNAVENICDTCSLGYYLETQIFPSTCKACHAHCRSCTGDAEDQCLSCYSDRFLVKHTCIECSDSQQGISDCHSCTIDIDGFVQCISCYEKYYLSGNQCLPCSNNCATCTGMAPNKCLSCIDNYSYDSKAHICVLTCDKSKLAQSGKCTEDGCNAFGSKFCVKCSLGTEIPINGICTPNDQNICLHIPNSSGVCDSCAKGYILFQGGCYQMDSELGIKACAHSISIRDMTFCAVCGTSGFVPIDGICISYNSPLVIKYGCRYLNGGFPTSVSTKCASCGSGYFYYQNGCYSTESAPGNVVCVEADKAGRCKECAEHYFRSKGDCVPCHSTCISCLGPAENDCTSCTPELFFQVFAMGKGMCKRCNDVTLQYDNTGIDHCAKCLPLPRGQRAQCIACENGYLLLENRCELSCWTDSSLPRPCLSGHCNVFSSALCSRCADKNECPINGQCTSTLIGVKMTSGYCTECPPRYFIYEGGCYEKGTLPGFSICKDTDDTNICSVCASGYTHVGLECRPCSIEYCQSCDRGVDTCDTCAYSYKLQHNKGIDSCVKVCKEGLTSGSCIYGGCVVYDKTFCGRCSVENEIPVDGICQAPQENSPECILVEGGKCKKCSKGHLLYYGGCYNTAKLVIPICEKDNIVTGYGITYCKKCTVETEYPINGSCNNELSGNTCERGECTSCGIGYFLHRTVCFTPEFYPEVCIKAGAGICEICGPNHYLNPIRSSTIQSCIHCRDINGVFGYTGVAFCKSCLAPLVPGTAKCVSCIDRYLLINGVCVETCPLPSDPAQPISGQCSVGFCDILGATFCSKCALDTDVLIDGKCNSVDKDNVCKRSNIPNGTCVGCAKQFFHYKNGCYNPKTYPGNAICGEYAVIDDTIYCFRCNTLSDLLINGQCISTSDSKPPSCILARVPNGKCYYCIDNYFLLRGSCVSATTAPGNIICQDLGAQDGICETCKDGYYAPPDRSSVSDSCIACTDDSSTLKGIPHCKSCAASSGSLLCTACDKFYRPMNEGSECVQTCIEEEASSSSNERKCKTGKCDVMGTFYCSQCATNTEAPINGLCAPLDESVCAPHETKNGTCRYCARGHIMYRGGCYRIGSVEAADICDAQDVVTTGAGSFCIRCKQTDEVPIDGECKASTDECTVKDNGVCKSCKTGLKSFQVTLSGASTTVACFAKCPDGTYESSAICQTCSANCRTCQDTATKCTTCPDGFYLESDRCVSCTAAHCLKCSAASTCTSCQDGYYLSGGSCTACTSGCRTCDSTKCTVCNERYELSNNACTETCPIGMLLTSCKDGYCNVNGTLACSRCAFASSVIIDGKCVATDTDSVCIRTTPPSGTCAACKDTHILYYGGCYAKGTAGTSICDTQHQATLGPYTVCTQCKRAGEVPVDGSCVALTDIRAIRSQCAVASSGSTACTRCGPGFFLHAGGCYEMGSSPGTVLCAADADPAIAGVCTSCASGYYSPGTLDPTKESCVLCNNTTNVDGYTGIANCVACSPDEAAKKVVCTQCTDKHVPSEDGSSCVQSCDDSRSESGKCKANSCTAVGGLYCARCALDTEWPINGTCTPQDADYVCEKGEGVCTGCLRGYMLYMGGCYDPTAAPGSSICLKLMTIGGRTYCKRCAIAGGSPINGSCTRNVPAGASCSGGLCATCPENYFLYKRGCYSIAAAPGSDICETLGTGREAGTCRACRRGYRHNKETSMCVPCAVANCASCELDADYCTECVQPYTLTGVGAGAYCTKTCKRIGEGACSWNSCTVMDGTMCSECASGDYVPIDGVCTSYSGSARSLASPCVKDSRKGLCTSCKGNYFLYQGGCYSASEYPGTDICDERNTAVVDGQVVCGRCLVDGEVPLDGTCTKPKDGLICSKGTCSQCGEGMFLFESACYTKGEAPGTSICGDTVRSTAGCTTCKAGFAPKNGGCVRCSDSNCGACASDPNTCTACLAGYYIQSTSCIACHPACKTCSKAGADKCTECSEGYFATFATSQSGACLSCSDTTGKDAWVGVDGCRLCTAPATPGPAVCQDCLSGYKKLSNGGTHTCHVVCPTGYYETAGSCVQCAVDNCAACTSTACTSCASGHTWDGEQCVPKTCPAQCVCRDQSISCIGCSASAVEVRPSHSGSSRCLLCSDTRANGGWTGIDGCKTCRLADSVGPVVCLECEAGRKKLTLDGVLSCPSACPADGFWTNSSECAPCASGCLRCTSDSACTACSSGYYPTQTTVSAPSHCRPCDDTASRDGFVGIAHCAVCTADLTSKTLACSACAEGYGLSGGSCAPCAAAGCARCDGGVCTSCRRGWYLAGDRCLACPSPCTACSSAASCLACADGYFQALPIGGPQECVPCNQTALQELHVAGVYGCELCRAQAGSGTVLCLRCRDGGLPLENYCGAPPAERRLGPGAIAGISLSVLVLVGGSVGLVFGLVASKRTSQPDGLRPLTA</sequence>
<dbReference type="VEuPathDB" id="GiardiaDB:GL50581_691"/>
<dbReference type="InterPro" id="IPR005127">
    <property type="entry name" value="Giardia_VSP"/>
</dbReference>
<reference evidence="4 5" key="2">
    <citation type="journal article" date="2013" name="Genome Biol. Evol.">
        <title>Genome sequencing of Giardia lamblia genotypes A2 and B isolates (DH and GS) and comparative analysis with the genomes of genotypes A1 and E (WB and Pig).</title>
        <authorList>
            <person name="Adam R.D."/>
            <person name="Dahlstrom E.W."/>
            <person name="Martens C.A."/>
            <person name="Bruno D.P."/>
            <person name="Barbian K.D."/>
            <person name="Ricklefs S.M."/>
            <person name="Hernandez M.M."/>
            <person name="Narla N.P."/>
            <person name="Patel R.B."/>
            <person name="Porcella S.F."/>
            <person name="Nash T.E."/>
        </authorList>
    </citation>
    <scope>NUCLEOTIDE SEQUENCE [LARGE SCALE GENOMIC DNA]</scope>
    <source>
        <strain evidence="4 5">GS</strain>
    </source>
</reference>
<feature type="domain" description="EGF-like" evidence="3">
    <location>
        <begin position="278"/>
        <end position="312"/>
    </location>
</feature>
<dbReference type="InterPro" id="IPR000742">
    <property type="entry name" value="EGF"/>
</dbReference>
<dbReference type="VEuPathDB" id="GiardiaDB:QR46_1008"/>
<dbReference type="CDD" id="cd00064">
    <property type="entry name" value="FU"/>
    <property type="match status" value="1"/>
</dbReference>
<organism evidence="4 5">
    <name type="scientific">Giardia intestinalis</name>
    <name type="common">Giardia lamblia</name>
    <dbReference type="NCBI Taxonomy" id="5741"/>
    <lineage>
        <taxon>Eukaryota</taxon>
        <taxon>Metamonada</taxon>
        <taxon>Diplomonadida</taxon>
        <taxon>Hexamitidae</taxon>
        <taxon>Giardiinae</taxon>
        <taxon>Giardia</taxon>
    </lineage>
</organism>
<proteinExistence type="predicted"/>
<keyword evidence="2" id="KW-0732">Signal</keyword>
<gene>
    <name evidence="4" type="ORF">GSB_152416</name>
</gene>
<dbReference type="VEuPathDB" id="GiardiaDB:QR46_2958"/>
<keyword evidence="1" id="KW-0472">Membrane</keyword>
<dbReference type="InterPro" id="IPR009030">
    <property type="entry name" value="Growth_fac_rcpt_cys_sf"/>
</dbReference>
<comment type="caution">
    <text evidence="4">The sequence shown here is derived from an EMBL/GenBank/DDBJ whole genome shotgun (WGS) entry which is preliminary data.</text>
</comment>
<feature type="transmembrane region" description="Helical" evidence="1">
    <location>
        <begin position="2494"/>
        <end position="2519"/>
    </location>
</feature>
<feature type="domain" description="EGF-like" evidence="3">
    <location>
        <begin position="1320"/>
        <end position="1350"/>
    </location>
</feature>
<feature type="domain" description="EGF-like" evidence="3">
    <location>
        <begin position="2021"/>
        <end position="2052"/>
    </location>
</feature>
<feature type="domain" description="EGF-like" evidence="3">
    <location>
        <begin position="1240"/>
        <end position="1288"/>
    </location>
</feature>
<dbReference type="VEuPathDB" id="GiardiaDB:GL50581_3457"/>
<feature type="domain" description="EGF-like" evidence="3">
    <location>
        <begin position="466"/>
        <end position="511"/>
    </location>
</feature>
<feature type="domain" description="EGF-like" evidence="3">
    <location>
        <begin position="832"/>
        <end position="877"/>
    </location>
</feature>
<evidence type="ECO:0000313" key="5">
    <source>
        <dbReference type="Proteomes" id="UP000018040"/>
    </source>
</evidence>
<evidence type="ECO:0000259" key="3">
    <source>
        <dbReference type="SMART" id="SM00181"/>
    </source>
</evidence>
<dbReference type="SMART" id="SM00181">
    <property type="entry name" value="EGF"/>
    <property type="match status" value="19"/>
</dbReference>
<feature type="signal peptide" evidence="2">
    <location>
        <begin position="1"/>
        <end position="15"/>
    </location>
</feature>
<feature type="domain" description="EGF-like" evidence="3">
    <location>
        <begin position="2108"/>
        <end position="2154"/>
    </location>
</feature>
<feature type="domain" description="EGF-like" evidence="3">
    <location>
        <begin position="539"/>
        <end position="581"/>
    </location>
</feature>
<feature type="domain" description="EGF-like" evidence="3">
    <location>
        <begin position="1351"/>
        <end position="1379"/>
    </location>
</feature>
<feature type="domain" description="EGF-like" evidence="3">
    <location>
        <begin position="2289"/>
        <end position="2324"/>
    </location>
</feature>
<evidence type="ECO:0000256" key="1">
    <source>
        <dbReference type="SAM" id="Phobius"/>
    </source>
</evidence>
<dbReference type="VEuPathDB" id="GiardiaDB:GL50581_235"/>
<dbReference type="VEuPathDB" id="GiardiaDB:GL50581_1041"/>
<dbReference type="InterPro" id="IPR006212">
    <property type="entry name" value="Furin_repeat"/>
</dbReference>
<dbReference type="VEuPathDB" id="GiardiaDB:GL50803_00113319"/>
<dbReference type="Pfam" id="PF03302">
    <property type="entry name" value="VSP"/>
    <property type="match status" value="10"/>
</dbReference>
<dbReference type="Proteomes" id="UP000018040">
    <property type="component" value="Unassembled WGS sequence"/>
</dbReference>
<dbReference type="PANTHER" id="PTHR23275">
    <property type="entry name" value="CABRIOLET.-RELATED"/>
    <property type="match status" value="1"/>
</dbReference>
<dbReference type="Gene3D" id="2.10.220.10">
    <property type="entry name" value="Hormone Receptor, Insulin-like Growth Factor Receptor 1, Chain A, domain 2"/>
    <property type="match status" value="6"/>
</dbReference>
<feature type="chain" id="PRO_5012542591" evidence="2">
    <location>
        <begin position="16"/>
        <end position="2533"/>
    </location>
</feature>
<reference evidence="5" key="1">
    <citation type="submission" date="2012-02" db="EMBL/GenBank/DDBJ databases">
        <title>Genome sequencing of Giardia lamblia Genotypes A2 and B isolates (DH and GS) and comparative analysis with the genomes of Genotypes A1 and E (WB and Pig).</title>
        <authorList>
            <person name="Adam R."/>
            <person name="Dahlstrom E."/>
            <person name="Martens C."/>
            <person name="Bruno D."/>
            <person name="Barbian K."/>
            <person name="Porcella S.F."/>
            <person name="Nash T."/>
        </authorList>
    </citation>
    <scope>NUCLEOTIDE SEQUENCE</scope>
    <source>
        <strain evidence="5">GS</strain>
    </source>
</reference>
<name>V6TUW7_GIAIN</name>
<keyword evidence="1" id="KW-1133">Transmembrane helix</keyword>
<feature type="domain" description="EGF-like" evidence="3">
    <location>
        <begin position="204"/>
        <end position="237"/>
    </location>
</feature>
<keyword evidence="1" id="KW-0812">Transmembrane</keyword>
<dbReference type="EMBL" id="AHHH01000071">
    <property type="protein sequence ID" value="ESU42763.1"/>
    <property type="molecule type" value="Genomic_DNA"/>
</dbReference>
<dbReference type="VEuPathDB" id="GiardiaDB:QR46_2240"/>